<organism evidence="2">
    <name type="scientific">Thermorudis peleae</name>
    <dbReference type="NCBI Taxonomy" id="1382356"/>
    <lineage>
        <taxon>Bacteria</taxon>
        <taxon>Pseudomonadati</taxon>
        <taxon>Thermomicrobiota</taxon>
        <taxon>Thermomicrobia</taxon>
        <taxon>Thermomicrobia incertae sedis</taxon>
        <taxon>Thermorudis</taxon>
    </lineage>
</organism>
<keyword evidence="1" id="KW-0812">Transmembrane</keyword>
<evidence type="ECO:0000256" key="1">
    <source>
        <dbReference type="SAM" id="Phobius"/>
    </source>
</evidence>
<gene>
    <name evidence="2" type="ORF">ENP34_03405</name>
</gene>
<dbReference type="AlphaFoldDB" id="A0A831X121"/>
<accession>A0A831X121</accession>
<feature type="transmembrane region" description="Helical" evidence="1">
    <location>
        <begin position="28"/>
        <end position="46"/>
    </location>
</feature>
<keyword evidence="1" id="KW-1133">Transmembrane helix</keyword>
<proteinExistence type="predicted"/>
<sequence>MEPLRRVGDLEIEEDLEFQRAMWRVQKIGWVVIGIIVVAALLGLFGNGPLSRAVAGQTGLPFRVEYERFARYKAPMRMTIRIEPGVAQQGRVRVWVAREYLEAIAIQQIVPEPVDVLSQEDGTTYVIQVADPAKPASVTFDAQPDHFGLQTIRIQVQDGQPLRFRQLIYP</sequence>
<reference evidence="2" key="1">
    <citation type="journal article" date="2020" name="mSystems">
        <title>Genome- and Community-Level Interaction Insights into Carbon Utilization and Element Cycling Functions of Hydrothermarchaeota in Hydrothermal Sediment.</title>
        <authorList>
            <person name="Zhou Z."/>
            <person name="Liu Y."/>
            <person name="Xu W."/>
            <person name="Pan J."/>
            <person name="Luo Z.H."/>
            <person name="Li M."/>
        </authorList>
    </citation>
    <scope>NUCLEOTIDE SEQUENCE [LARGE SCALE GENOMIC DNA]</scope>
    <source>
        <strain evidence="2">SpSt-210</strain>
    </source>
</reference>
<keyword evidence="1" id="KW-0472">Membrane</keyword>
<dbReference type="EMBL" id="DSIY01000075">
    <property type="protein sequence ID" value="HEG90476.1"/>
    <property type="molecule type" value="Genomic_DNA"/>
</dbReference>
<evidence type="ECO:0000313" key="2">
    <source>
        <dbReference type="EMBL" id="HEG90476.1"/>
    </source>
</evidence>
<name>A0A831X121_9BACT</name>
<protein>
    <submittedName>
        <fullName evidence="2">Uncharacterized protein</fullName>
    </submittedName>
</protein>
<comment type="caution">
    <text evidence="2">The sequence shown here is derived from an EMBL/GenBank/DDBJ whole genome shotgun (WGS) entry which is preliminary data.</text>
</comment>